<reference evidence="1 2" key="1">
    <citation type="submission" date="2019-09" db="EMBL/GenBank/DDBJ databases">
        <title>Ecophysiology of the spiral-shaped methanotroph Methylospira mobilis as revealed by the complete genome sequence.</title>
        <authorList>
            <person name="Oshkin I.Y."/>
            <person name="Dedysh S.N."/>
            <person name="Miroshnikov K."/>
            <person name="Danilova O.V."/>
            <person name="Hakobyan A."/>
            <person name="Liesack W."/>
        </authorList>
    </citation>
    <scope>NUCLEOTIDE SEQUENCE [LARGE SCALE GENOMIC DNA]</scope>
    <source>
        <strain evidence="1 2">Shm1</strain>
    </source>
</reference>
<dbReference type="OrthoDB" id="5244086at2"/>
<dbReference type="RefSeq" id="WP_153248244.1">
    <property type="nucleotide sequence ID" value="NZ_CP044205.1"/>
</dbReference>
<organism evidence="1 2">
    <name type="scientific">Candidatus Methylospira mobilis</name>
    <dbReference type="NCBI Taxonomy" id="1808979"/>
    <lineage>
        <taxon>Bacteria</taxon>
        <taxon>Pseudomonadati</taxon>
        <taxon>Pseudomonadota</taxon>
        <taxon>Gammaproteobacteria</taxon>
        <taxon>Methylococcales</taxon>
        <taxon>Methylococcaceae</taxon>
        <taxon>Candidatus Methylospira</taxon>
    </lineage>
</organism>
<evidence type="ECO:0000313" key="1">
    <source>
        <dbReference type="EMBL" id="QFY42262.1"/>
    </source>
</evidence>
<dbReference type="KEGG" id="mmob:F6R98_06160"/>
<proteinExistence type="predicted"/>
<accession>A0A5Q0BGK0</accession>
<evidence type="ECO:0000313" key="2">
    <source>
        <dbReference type="Proteomes" id="UP000325755"/>
    </source>
</evidence>
<dbReference type="EMBL" id="CP044205">
    <property type="protein sequence ID" value="QFY42262.1"/>
    <property type="molecule type" value="Genomic_DNA"/>
</dbReference>
<protein>
    <submittedName>
        <fullName evidence="1">Uncharacterized protein</fullName>
    </submittedName>
</protein>
<keyword evidence="2" id="KW-1185">Reference proteome</keyword>
<dbReference type="AlphaFoldDB" id="A0A5Q0BGK0"/>
<sequence length="101" mass="11818">MPRRIDKDSDDKSAGIRFHISSARMSIKKISFVAFQRFLDDMERSMFLCQDCGWRGRGRDLIPMEQDSHDVYTLQDAETWYACPQCEQEIAVEHPIMRSAD</sequence>
<dbReference type="InParanoid" id="A0A5Q0BGK0"/>
<name>A0A5Q0BGK0_9GAMM</name>
<dbReference type="Proteomes" id="UP000325755">
    <property type="component" value="Chromosome"/>
</dbReference>
<gene>
    <name evidence="1" type="ORF">F6R98_06160</name>
</gene>